<evidence type="ECO:0000313" key="1">
    <source>
        <dbReference type="EMBL" id="CUN02468.1"/>
    </source>
</evidence>
<dbReference type="Proteomes" id="UP000095591">
    <property type="component" value="Unassembled WGS sequence"/>
</dbReference>
<dbReference type="AlphaFoldDB" id="A0A173TMN6"/>
<evidence type="ECO:0000313" key="2">
    <source>
        <dbReference type="Proteomes" id="UP000095591"/>
    </source>
</evidence>
<protein>
    <recommendedName>
        <fullName evidence="3">Baseplate protein J-like domain-containing protein</fullName>
    </recommendedName>
</protein>
<dbReference type="EMBL" id="CYXP01000003">
    <property type="protein sequence ID" value="CUN02468.1"/>
    <property type="molecule type" value="Genomic_DNA"/>
</dbReference>
<organism evidence="1 2">
    <name type="scientific">Parabacteroides distasonis</name>
    <dbReference type="NCBI Taxonomy" id="823"/>
    <lineage>
        <taxon>Bacteria</taxon>
        <taxon>Pseudomonadati</taxon>
        <taxon>Bacteroidota</taxon>
        <taxon>Bacteroidia</taxon>
        <taxon>Bacteroidales</taxon>
        <taxon>Tannerellaceae</taxon>
        <taxon>Parabacteroides</taxon>
    </lineage>
</organism>
<sequence length="1123" mass="130057">MNKQWNKDGLTRKKLENDFRIHEPFQVLEKNLSNLLARAFSKSSFLYHYQSLAILNEIKQTDTIGIEQSFILWQNENSPESNREITYLRNALYHKFSDWYQRLNHRIFRDSMSDLFLDMEKYNQRLQLITLSNPKTVRRSLYLLLRIFRNLQNKREIYIQEIAKSGETDPSLAVLIAFLKNYQYLVDQFNKRWEAYPLFYVNQILKESPLKAIIPSAWFIAVKNNTARQAQLPKGTGIITQVPFPVQDIQFCYRTDEDYSVNNMKITSIHSLLLEKDPKKYPASRLGFVTSIWQKQLNDRIGNVPSKKPNLDSELIFENQSSIQAGLMIESPMLLLREGHRDIHITFGLEEDSISYFKELIATTEQSSHETGRVLNDAFLLELSTEKGWDPIYAYTLTFINENSFYLKFVLNEKFDPITPCSEAHGCQTRNPALRILMNTDAWLFPYSWVHRIFITSLKIKVHVSGMSSLKIYNPLGEVDASVHFPLFGLEAQKGSWFAFGNYEIAIKPIQSMGITLQWADLPYSEGGFYDLYQAYKTPIDNTTFKVEWEKLTDQKWVKLPESTSCLFNTKNKHTSPRGKLSEYSEIVYDKPFKNITVSTEEEQYQYTKAQQGFFRIRLTDPNGGFGQTEYRMLFADIMIRNSHTRKQTPVPKPPYNPMIESIGIGYSAEEEYFFNGDTPRDRCRIYHIHPLRQKELHEIDLRHPFPMVEVPTEDGIILFGIGNSIGNDQIRLFFEMAALKREIEKEYLPCVQWSFFNGKQWEFIKPGNLLSDTTGNLLNTGLVDVLLPSPISEEMLDINGDFWLSAKVSCHTQNCSSIRNVYLNPVKARLEIPEEMEALISEELESFTGLVSFEKSMPGLTDIYQIIPAKGGRSPETPEDMRLRITQEMSHRNRAVLPRDYEQITLAQFPEVEKVLCLPGIDSKAQNRSPIVTLVVMQKEKDKKILPLCEHRLLMRIEDYIGDKTSPFITVDAITPVYEEVTVCCNLRIKPGYPVGDILRQTEARINNCIAPWRDKEEIPVFGLSFSSTDLYNSIRECEAIVDIDILSVAHVVYTAKDQQKSYYLNRYPEEARQNFNVSPSQPWCILVPSDRHLLYIDQKDELLEQLGLGYLGVGSNFIINK</sequence>
<reference evidence="1 2" key="1">
    <citation type="submission" date="2015-09" db="EMBL/GenBank/DDBJ databases">
        <authorList>
            <consortium name="Pathogen Informatics"/>
        </authorList>
    </citation>
    <scope>NUCLEOTIDE SEQUENCE [LARGE SCALE GENOMIC DNA]</scope>
    <source>
        <strain evidence="1 2">2789STDY5608872</strain>
    </source>
</reference>
<accession>A0A173TMN6</accession>
<proteinExistence type="predicted"/>
<gene>
    <name evidence="1" type="ORF">ERS852429_01579</name>
</gene>
<dbReference type="RefSeq" id="WP_057319194.1">
    <property type="nucleotide sequence ID" value="NZ_CYXP01000003.1"/>
</dbReference>
<evidence type="ECO:0008006" key="3">
    <source>
        <dbReference type="Google" id="ProtNLM"/>
    </source>
</evidence>
<name>A0A173TMN6_PARDI</name>